<dbReference type="Pfam" id="PF02275">
    <property type="entry name" value="CBAH"/>
    <property type="match status" value="1"/>
</dbReference>
<evidence type="ECO:0000313" key="19">
    <source>
        <dbReference type="EMBL" id="GMS98429.1"/>
    </source>
</evidence>
<dbReference type="GO" id="GO:0006631">
    <property type="term" value="P:fatty acid metabolic process"/>
    <property type="evidence" value="ECO:0007669"/>
    <property type="project" value="InterPro"/>
</dbReference>
<evidence type="ECO:0000256" key="9">
    <source>
        <dbReference type="ARBA" id="ARBA00022801"/>
    </source>
</evidence>
<keyword evidence="14" id="KW-0458">Lysosome</keyword>
<accession>A0AAV5TVE3</accession>
<dbReference type="GO" id="GO:0017064">
    <property type="term" value="F:fatty acid amide hydrolase activity"/>
    <property type="evidence" value="ECO:0007669"/>
    <property type="project" value="InterPro"/>
</dbReference>
<evidence type="ECO:0000256" key="2">
    <source>
        <dbReference type="ARBA" id="ARBA00004613"/>
    </source>
</evidence>
<dbReference type="GO" id="GO:0016020">
    <property type="term" value="C:membrane"/>
    <property type="evidence" value="ECO:0007669"/>
    <property type="project" value="GOC"/>
</dbReference>
<dbReference type="Proteomes" id="UP001432027">
    <property type="component" value="Unassembled WGS sequence"/>
</dbReference>
<keyword evidence="10" id="KW-0746">Sphingolipid metabolism</keyword>
<evidence type="ECO:0000256" key="5">
    <source>
        <dbReference type="ARBA" id="ARBA00005730"/>
    </source>
</evidence>
<gene>
    <name evidence="19" type="ORF">PENTCL1PPCAC_20604</name>
</gene>
<keyword evidence="8" id="KW-0732">Signal</keyword>
<dbReference type="Pfam" id="PF15508">
    <property type="entry name" value="NAAA-beta"/>
    <property type="match status" value="1"/>
</dbReference>
<evidence type="ECO:0000256" key="10">
    <source>
        <dbReference type="ARBA" id="ARBA00022919"/>
    </source>
</evidence>
<evidence type="ECO:0000256" key="14">
    <source>
        <dbReference type="ARBA" id="ARBA00023228"/>
    </source>
</evidence>
<dbReference type="InterPro" id="IPR016699">
    <property type="entry name" value="Acid_ceramidase-like"/>
</dbReference>
<proteinExistence type="inferred from homology"/>
<keyword evidence="20" id="KW-1185">Reference proteome</keyword>
<comment type="subcellular location">
    <subcellularLocation>
        <location evidence="1">Lysosome</location>
    </subcellularLocation>
    <subcellularLocation>
        <location evidence="2">Secreted</location>
    </subcellularLocation>
</comment>
<dbReference type="GO" id="GO:0005576">
    <property type="term" value="C:extracellular region"/>
    <property type="evidence" value="ECO:0007669"/>
    <property type="project" value="UniProtKB-SubCell"/>
</dbReference>
<dbReference type="EMBL" id="BTSX01000005">
    <property type="protein sequence ID" value="GMS98429.1"/>
    <property type="molecule type" value="Genomic_DNA"/>
</dbReference>
<comment type="caution">
    <text evidence="19">The sequence shown here is derived from an EMBL/GenBank/DDBJ whole genome shotgun (WGS) entry which is preliminary data.</text>
</comment>
<keyword evidence="12" id="KW-1015">Disulfide bond</keyword>
<comment type="pathway">
    <text evidence="4">Sphingolipid metabolism.</text>
</comment>
<evidence type="ECO:0000259" key="18">
    <source>
        <dbReference type="Pfam" id="PF15508"/>
    </source>
</evidence>
<evidence type="ECO:0000256" key="15">
    <source>
        <dbReference type="ARBA" id="ARBA00040588"/>
    </source>
</evidence>
<evidence type="ECO:0000256" key="16">
    <source>
        <dbReference type="PIRSR" id="PIRSR017632-1"/>
    </source>
</evidence>
<dbReference type="GO" id="GO:0017040">
    <property type="term" value="F:N-acylsphingosine amidohydrolase activity"/>
    <property type="evidence" value="ECO:0007669"/>
    <property type="project" value="UniProtKB-EC"/>
</dbReference>
<dbReference type="InterPro" id="IPR029130">
    <property type="entry name" value="Acid_ceramidase_N"/>
</dbReference>
<sequence>LDGMQTGVLVFFCLVATHKSQVQFDIPAPFTDDCILDHGTNLYDPKKAEEVRWYDVDLDAPASERFVQIAKDYTDSMNALIQVVKDFIVPVFPNAVEFIDDIFGEMHKILDQPYKDEIEGISRASGIPLGQIVMYNLIYEIMAGCTSVVAVDDNCKVFNARNLDFGLWIRWNPAAHEWELSRALSNNIVNLRWMRGGKVMYKSNNFAGFVGIYNGVKQGAFALTANARGGTANPIQKWLDGDAPNAKWMTWLTRETMESNTTYADAKKHLMNTELLSNVFYILSGTKPDEACVISRSHEKTEHLTEITSHKDSWFILQTNYEQDYDPWWIDDRQLPGMNCMRTLGKKNFGFPGLYNVLSSRTNLNKLTAYTALMHIDTGDFETYLQNCSGDCWGW</sequence>
<feature type="domain" description="Acid ceramidase N-terminal" evidence="18">
    <location>
        <begin position="50"/>
        <end position="106"/>
    </location>
</feature>
<evidence type="ECO:0000256" key="1">
    <source>
        <dbReference type="ARBA" id="ARBA00004371"/>
    </source>
</evidence>
<dbReference type="PIRSF" id="PIRSF017632">
    <property type="entry name" value="Acid_ceramidase-like"/>
    <property type="match status" value="1"/>
</dbReference>
<protein>
    <recommendedName>
        <fullName evidence="15">Acid ceramidase</fullName>
        <ecNumber evidence="6">3.5.1.23</ecNumber>
    </recommendedName>
</protein>
<evidence type="ECO:0000256" key="13">
    <source>
        <dbReference type="ARBA" id="ARBA00023180"/>
    </source>
</evidence>
<dbReference type="EC" id="3.5.1.23" evidence="6"/>
<organism evidence="19 20">
    <name type="scientific">Pristionchus entomophagus</name>
    <dbReference type="NCBI Taxonomy" id="358040"/>
    <lineage>
        <taxon>Eukaryota</taxon>
        <taxon>Metazoa</taxon>
        <taxon>Ecdysozoa</taxon>
        <taxon>Nematoda</taxon>
        <taxon>Chromadorea</taxon>
        <taxon>Rhabditida</taxon>
        <taxon>Rhabditina</taxon>
        <taxon>Diplogasteromorpha</taxon>
        <taxon>Diplogasteroidea</taxon>
        <taxon>Neodiplogasteridae</taxon>
        <taxon>Pristionchus</taxon>
    </lineage>
</organism>
<reference evidence="19" key="1">
    <citation type="submission" date="2023-10" db="EMBL/GenBank/DDBJ databases">
        <title>Genome assembly of Pristionchus species.</title>
        <authorList>
            <person name="Yoshida K."/>
            <person name="Sommer R.J."/>
        </authorList>
    </citation>
    <scope>NUCLEOTIDE SEQUENCE</scope>
    <source>
        <strain evidence="19">RS0144</strain>
    </source>
</reference>
<evidence type="ECO:0000256" key="11">
    <source>
        <dbReference type="ARBA" id="ARBA00023098"/>
    </source>
</evidence>
<evidence type="ECO:0000259" key="17">
    <source>
        <dbReference type="Pfam" id="PF02275"/>
    </source>
</evidence>
<evidence type="ECO:0000256" key="8">
    <source>
        <dbReference type="ARBA" id="ARBA00022729"/>
    </source>
</evidence>
<feature type="domain" description="Choloylglycine hydrolase/NAAA C-terminal" evidence="17">
    <location>
        <begin position="145"/>
        <end position="300"/>
    </location>
</feature>
<evidence type="ECO:0000313" key="20">
    <source>
        <dbReference type="Proteomes" id="UP001432027"/>
    </source>
</evidence>
<feature type="active site" description="Nucleophile" evidence="16">
    <location>
        <position position="145"/>
    </location>
</feature>
<evidence type="ECO:0000256" key="7">
    <source>
        <dbReference type="ARBA" id="ARBA00022525"/>
    </source>
</evidence>
<name>A0AAV5TVE3_9BILA</name>
<evidence type="ECO:0000256" key="3">
    <source>
        <dbReference type="ARBA" id="ARBA00004760"/>
    </source>
</evidence>
<keyword evidence="7" id="KW-0964">Secreted</keyword>
<keyword evidence="13" id="KW-0325">Glycoprotein</keyword>
<dbReference type="InterPro" id="IPR029132">
    <property type="entry name" value="CBAH/NAAA_C"/>
</dbReference>
<dbReference type="GO" id="GO:0006665">
    <property type="term" value="P:sphingolipid metabolic process"/>
    <property type="evidence" value="ECO:0007669"/>
    <property type="project" value="UniProtKB-KW"/>
</dbReference>
<comment type="similarity">
    <text evidence="5">Belongs to the acid ceramidase family.</text>
</comment>
<comment type="pathway">
    <text evidence="3">Lipid metabolism; sphingolipid metabolism.</text>
</comment>
<dbReference type="PANTHER" id="PTHR28583:SF1">
    <property type="entry name" value="ACID CERAMIDASE"/>
    <property type="match status" value="1"/>
</dbReference>
<evidence type="ECO:0000256" key="6">
    <source>
        <dbReference type="ARBA" id="ARBA00011891"/>
    </source>
</evidence>
<feature type="non-terminal residue" evidence="19">
    <location>
        <position position="1"/>
    </location>
</feature>
<dbReference type="GO" id="GO:0005764">
    <property type="term" value="C:lysosome"/>
    <property type="evidence" value="ECO:0007669"/>
    <property type="project" value="UniProtKB-SubCell"/>
</dbReference>
<evidence type="ECO:0000256" key="4">
    <source>
        <dbReference type="ARBA" id="ARBA00004991"/>
    </source>
</evidence>
<keyword evidence="9" id="KW-0378">Hydrolase</keyword>
<dbReference type="PANTHER" id="PTHR28583">
    <property type="entry name" value="ACID AMIDASE"/>
    <property type="match status" value="1"/>
</dbReference>
<keyword evidence="11" id="KW-0443">Lipid metabolism</keyword>
<evidence type="ECO:0000256" key="12">
    <source>
        <dbReference type="ARBA" id="ARBA00023157"/>
    </source>
</evidence>
<dbReference type="AlphaFoldDB" id="A0AAV5TVE3"/>